<dbReference type="SUPFAM" id="SSF54001">
    <property type="entry name" value="Cysteine proteinases"/>
    <property type="match status" value="1"/>
</dbReference>
<dbReference type="FunFam" id="3.90.70.10:FF:000136">
    <property type="entry name" value="Ubiquitin C-terminal hydrolase, putative"/>
    <property type="match status" value="1"/>
</dbReference>
<name>A0A4R8RKU1_COLTR</name>
<feature type="compositionally biased region" description="Basic and acidic residues" evidence="1">
    <location>
        <begin position="49"/>
        <end position="58"/>
    </location>
</feature>
<dbReference type="PANTHER" id="PTHR24006">
    <property type="entry name" value="UBIQUITIN CARBOXYL-TERMINAL HYDROLASE"/>
    <property type="match status" value="1"/>
</dbReference>
<reference evidence="3 4" key="1">
    <citation type="submission" date="2018-12" db="EMBL/GenBank/DDBJ databases">
        <title>Genome sequence and assembly of Colletotrichum trifolii.</title>
        <authorList>
            <person name="Gan P."/>
            <person name="Shirasu K."/>
        </authorList>
    </citation>
    <scope>NUCLEOTIDE SEQUENCE [LARGE SCALE GENOMIC DNA]</scope>
    <source>
        <strain evidence="3 4">543-2</strain>
    </source>
</reference>
<dbReference type="InterPro" id="IPR021905">
    <property type="entry name" value="DUF3517"/>
</dbReference>
<proteinExistence type="predicted"/>
<dbReference type="Proteomes" id="UP000295703">
    <property type="component" value="Unassembled WGS sequence"/>
</dbReference>
<keyword evidence="3" id="KW-0378">Hydrolase</keyword>
<feature type="compositionally biased region" description="Low complexity" evidence="1">
    <location>
        <begin position="165"/>
        <end position="177"/>
    </location>
</feature>
<dbReference type="InterPro" id="IPR018200">
    <property type="entry name" value="USP_CS"/>
</dbReference>
<evidence type="ECO:0000259" key="2">
    <source>
        <dbReference type="PROSITE" id="PS50235"/>
    </source>
</evidence>
<evidence type="ECO:0000313" key="3">
    <source>
        <dbReference type="EMBL" id="TDZ60672.1"/>
    </source>
</evidence>
<comment type="caution">
    <text evidence="3">The sequence shown here is derived from an EMBL/GenBank/DDBJ whole genome shotgun (WGS) entry which is preliminary data.</text>
</comment>
<dbReference type="InterPro" id="IPR028889">
    <property type="entry name" value="USP"/>
</dbReference>
<dbReference type="PANTHER" id="PTHR24006:SF827">
    <property type="entry name" value="UBIQUITIN CARBOXYL-TERMINAL HYDROLASE 34"/>
    <property type="match status" value="1"/>
</dbReference>
<dbReference type="PROSITE" id="PS00973">
    <property type="entry name" value="USP_2"/>
    <property type="match status" value="1"/>
</dbReference>
<dbReference type="Pfam" id="PF00443">
    <property type="entry name" value="UCH"/>
    <property type="match status" value="1"/>
</dbReference>
<feature type="domain" description="USP" evidence="2">
    <location>
        <begin position="1625"/>
        <end position="1955"/>
    </location>
</feature>
<feature type="compositionally biased region" description="Polar residues" evidence="1">
    <location>
        <begin position="85"/>
        <end position="98"/>
    </location>
</feature>
<sequence length="2574" mass="289082">MDQPTGSSEAPDRALSSEPSSTRPNPFAEGDFTSRKRQRTSISGGSRSRSADSNRSDPDTSSSPAIDIIAEDINTQGSAMKIDTGPSTPQTPELQSTAREPPAEPPSSRVTINLRNAAQSDNSSSPVSPTPQALLAQSKEARDGVKKSVEQLDEVDMVQAPIEITDTPPSTSSSVQSPDVEVIAVPDDDQDADFDDEVSMIRDHGIRLDAAAEIDPTSEFPYHEMTDSFQTTVAKLVTYFSNQAPPEDSVLLSMRRWLEAYIDYVNNVGVKAAYESHHDYLDLWLCFPEIVWILSNTKLFASREGRHNLAGFFIAFSKLVSIFVEFDMITAQAFHLSLRQERVHFEFLLVRYAQPLILIVRREDSRLHSGQPDESQWSRATDVSEVLETFQSRCGNLEGLLRLAQLHISNSSADALAYPNLMDTLVPICNIAAAILQKTLQSVRSEALPERLDIARARFADGHEMYQLISEAFSTVLEKNVTQLSNDTAKDLIVFLSDILKVALHGTHKLAAELKLAHQQSQPKLTDRFMSEAISMQWRLGMLRKLITSSQMQLRVTGAASMCQDLVSCWKKHGDMDGESHTYLSYLAEYLLGTQLVDYILGPTCHPEITAESGNIVGFLIMTRYYRNEQTDLLWQTITTAQDPRIAEALVRMINSIANLFQREELLYLCEKFNGLQIDFFTLPVRNFCDAIVKNLHTRTRQDGGTPSTLPLTMLIRLVRESSVYASGSRIAHPEVHQFGLAKFKEMARDVLDADARKAFYTDCLEDIAAKSSTTLGTLCCLSSSMRPLLPNELRVLTAEHNLTALLVDELEHAIEQAKKVGYPTVLCDAINAPRRDFIACILLHEPATITSDLGPRLWDMLVGHSALSEKDRTAGWSILNNVAQPLGNPFLSVCFTDYLPTLPRDCLCEGALAFVRNAILPRVDDINGVNLDDTESLSQSGVEQLWRIILDVDAGDPGLLESAIQTLVGDIYINSKTILEYPHHRARRVHLGLVNRCLNQMEDAAKRLEASNEGTRSGDGDPMVIVDTDEQMRTQERIFTRSLAVLRHFLSAHQSKVHFCAPDLRALTPVSPSVPEGESAQLKFQSFDGDKQTDILPLEVGRQNTAASLLASIRQATGFDNYRIYYRGRPFSPRETDVCRSLEDLKIHDGLILVKREENDGAAVTSIKPGASLLEIEIMGHFEQLWNYLSMQEVLAEEIHAFLIKLPANAHMTAAFDSADTPYRQVFPPGQPFKSLYALYAMKEYINTATHRLKEAASIPSDDERAAPEAYLEAIMRVRRLIVAAVADPEIIESGGSDHLKNRLGFTLMYTYMLSLKEPPVASSSSVKAKPVAIAEAGRLVEILSSAVTSWRGDHVLSLIGSTFTAIVQSVSISSEFWASFRALPNLDGLFGTLLLDLPSSPVRGNTAKLIEERIISPEESTENMRSFRQLLWPILCNLLPKAVNAPTQCGQVFKLTQALLRRLVIDDAEAVDVPGLARQCAELLLNHDSSEHLGNEGAEDAVASGLVHLLWTCLTGDISLDIRPRLQDHLGRHLFWKHLFPPPRSHTGSSGQSVILSPSTRATLTDTIFRLVSGSTSEVHALVRELESLVPFDEFDNDDSPYLYDLPMQFDRMTAVRAPCGYTGLRNLSNTCYLNSLFTQLFMNTGFRQFMISACDSTQSRLGPPAAANLLEETGRLFAFMQDSCRKYIDPSLLVGSIKTYEETPIDVHNQMDVDEFYNLLFDRWEGQLSTAAERKTLRSFYGGQLVQQVASKECEHISERLEPFSAIQCDIKGKSTLQDSLQAYVDGEIMEGDNKYKCSTCDRHVDAVKRACLKDIPDNLIFHLKRFDFNLRTLMRSKINDYFSFPKKIDMRPYTIDHLGSPGDSTEDDVFELVGVLVHAGTAESGHYYSYIRERPTPATTENWYEFNDDVVTPWNLADLEKAAFGGQDIAFDNGVYYDKTYSAYMLFYQRSSVLRAEQDRLRSESLVSPLKANVPTDIADYIMGENTLLLRRHCLYDPSHSKFVLRLFQHVRMLNGGVCSSMHNTEQRAMHMILGHLDQVVARAKDVPDFDSFQEEIIAACDSCERCALDFVGYYQERHTSFRQLLQRNPEGPVRFGTGSMLIRALSKIKEEAPQRWIVSQAGNGADECVLTQVLQLFESLWSNFHINIRSWPEVFQTILSFAQMGRFETALLLSEDWLLKVMRIVFAHCGIPPSFLLPNSYFRMYQNIGRRLSNTRVVHYDMVIQLIDHFFRSLEDVLDRDTIVDTPDMRLDAFLEDQTSRLPWTPEEASMLHYELIDEKQLPHGSLFIRKLVDLNQNAVHTASIIKQTMQLDLLLERKVHSVLINFLGGHIANYQMNPLIAAAIVFSETSRCSVLVQSLFRHVVDECRCLQNAEGAAFLTFFKVAFASLQQGDEVVSVDRYRLYIDQIPEWAPSLLGYYNSVVRQDTEGFIRQWLSKHTPGEDEDDRFAALANVAARRLGWQCLKFLRENYVQSRTQVTKLDIESLQSIIVACEPFYLIEVEGEDCALTYAQFKELFRSTIEPLRRITVEELDDEGSDWENSCGSSEQLGSLADINMQTAGDITEADL</sequence>
<evidence type="ECO:0000313" key="4">
    <source>
        <dbReference type="Proteomes" id="UP000295703"/>
    </source>
</evidence>
<dbReference type="InterPro" id="IPR038765">
    <property type="entry name" value="Papain-like_cys_pep_sf"/>
</dbReference>
<accession>A0A4R8RKU1</accession>
<dbReference type="GO" id="GO:0005634">
    <property type="term" value="C:nucleus"/>
    <property type="evidence" value="ECO:0007669"/>
    <property type="project" value="TreeGrafter"/>
</dbReference>
<dbReference type="EMBL" id="RYZW01000036">
    <property type="protein sequence ID" value="TDZ60672.1"/>
    <property type="molecule type" value="Genomic_DNA"/>
</dbReference>
<dbReference type="GO" id="GO:0005829">
    <property type="term" value="C:cytosol"/>
    <property type="evidence" value="ECO:0007669"/>
    <property type="project" value="TreeGrafter"/>
</dbReference>
<keyword evidence="4" id="KW-1185">Reference proteome</keyword>
<organism evidence="3 4">
    <name type="scientific">Colletotrichum trifolii</name>
    <dbReference type="NCBI Taxonomy" id="5466"/>
    <lineage>
        <taxon>Eukaryota</taxon>
        <taxon>Fungi</taxon>
        <taxon>Dikarya</taxon>
        <taxon>Ascomycota</taxon>
        <taxon>Pezizomycotina</taxon>
        <taxon>Sordariomycetes</taxon>
        <taxon>Hypocreomycetidae</taxon>
        <taxon>Glomerellales</taxon>
        <taxon>Glomerellaceae</taxon>
        <taxon>Colletotrichum</taxon>
        <taxon>Colletotrichum orbiculare species complex</taxon>
    </lineage>
</organism>
<evidence type="ECO:0000256" key="1">
    <source>
        <dbReference type="SAM" id="MobiDB-lite"/>
    </source>
</evidence>
<dbReference type="PROSITE" id="PS50235">
    <property type="entry name" value="USP_3"/>
    <property type="match status" value="1"/>
</dbReference>
<feature type="compositionally biased region" description="Basic and acidic residues" evidence="1">
    <location>
        <begin position="139"/>
        <end position="150"/>
    </location>
</feature>
<protein>
    <submittedName>
        <fullName evidence="3">Ubiquitin carboxyl-terminal hydrolase 34</fullName>
    </submittedName>
</protein>
<dbReference type="Gene3D" id="3.90.70.10">
    <property type="entry name" value="Cysteine proteinases"/>
    <property type="match status" value="1"/>
</dbReference>
<dbReference type="CDD" id="cd02659">
    <property type="entry name" value="peptidase_C19C"/>
    <property type="match status" value="1"/>
</dbReference>
<feature type="region of interest" description="Disordered" evidence="1">
    <location>
        <begin position="1"/>
        <end position="177"/>
    </location>
</feature>
<dbReference type="InterPro" id="IPR001394">
    <property type="entry name" value="Peptidase_C19_UCH"/>
</dbReference>
<dbReference type="STRING" id="5466.A0A4R8RKU1"/>
<feature type="compositionally biased region" description="Polar residues" evidence="1">
    <location>
        <begin position="108"/>
        <end position="131"/>
    </location>
</feature>
<dbReference type="GO" id="GO:0016579">
    <property type="term" value="P:protein deubiquitination"/>
    <property type="evidence" value="ECO:0007669"/>
    <property type="project" value="InterPro"/>
</dbReference>
<dbReference type="GO" id="GO:0004843">
    <property type="term" value="F:cysteine-type deubiquitinase activity"/>
    <property type="evidence" value="ECO:0007669"/>
    <property type="project" value="InterPro"/>
</dbReference>
<gene>
    <name evidence="3" type="primary">Usp34</name>
    <name evidence="3" type="ORF">CTRI78_v004788</name>
</gene>
<dbReference type="Pfam" id="PF12030">
    <property type="entry name" value="DUF3517"/>
    <property type="match status" value="1"/>
</dbReference>
<dbReference type="InterPro" id="IPR050164">
    <property type="entry name" value="Peptidase_C19"/>
</dbReference>